<evidence type="ECO:0000313" key="2">
    <source>
        <dbReference type="EMBL" id="KFB37280.1"/>
    </source>
</evidence>
<dbReference type="AlphaFoldDB" id="A0A084VH36"/>
<gene>
    <name evidence="2" type="ORF">ZHAS_00004513</name>
</gene>
<dbReference type="Proteomes" id="UP000030765">
    <property type="component" value="Unassembled WGS sequence"/>
</dbReference>
<proteinExistence type="predicted"/>
<dbReference type="OMA" id="HQDGKGK"/>
<accession>A0A084VH36</accession>
<organism evidence="2">
    <name type="scientific">Anopheles sinensis</name>
    <name type="common">Mosquito</name>
    <dbReference type="NCBI Taxonomy" id="74873"/>
    <lineage>
        <taxon>Eukaryota</taxon>
        <taxon>Metazoa</taxon>
        <taxon>Ecdysozoa</taxon>
        <taxon>Arthropoda</taxon>
        <taxon>Hexapoda</taxon>
        <taxon>Insecta</taxon>
        <taxon>Pterygota</taxon>
        <taxon>Neoptera</taxon>
        <taxon>Endopterygota</taxon>
        <taxon>Diptera</taxon>
        <taxon>Nematocera</taxon>
        <taxon>Culicoidea</taxon>
        <taxon>Culicidae</taxon>
        <taxon>Anophelinae</taxon>
        <taxon>Anopheles</taxon>
    </lineage>
</organism>
<reference evidence="3" key="2">
    <citation type="submission" date="2020-05" db="UniProtKB">
        <authorList>
            <consortium name="EnsemblMetazoa"/>
        </authorList>
    </citation>
    <scope>IDENTIFICATION</scope>
</reference>
<name>A0A084VH36_ANOSI</name>
<keyword evidence="4" id="KW-1185">Reference proteome</keyword>
<feature type="region of interest" description="Disordered" evidence="1">
    <location>
        <begin position="17"/>
        <end position="70"/>
    </location>
</feature>
<reference evidence="2 4" key="1">
    <citation type="journal article" date="2014" name="BMC Genomics">
        <title>Genome sequence of Anopheles sinensis provides insight into genetics basis of mosquito competence for malaria parasites.</title>
        <authorList>
            <person name="Zhou D."/>
            <person name="Zhang D."/>
            <person name="Ding G."/>
            <person name="Shi L."/>
            <person name="Hou Q."/>
            <person name="Ye Y."/>
            <person name="Xu Y."/>
            <person name="Zhou H."/>
            <person name="Xiong C."/>
            <person name="Li S."/>
            <person name="Yu J."/>
            <person name="Hong S."/>
            <person name="Yu X."/>
            <person name="Zou P."/>
            <person name="Chen C."/>
            <person name="Chang X."/>
            <person name="Wang W."/>
            <person name="Lv Y."/>
            <person name="Sun Y."/>
            <person name="Ma L."/>
            <person name="Shen B."/>
            <person name="Zhu C."/>
        </authorList>
    </citation>
    <scope>NUCLEOTIDE SEQUENCE [LARGE SCALE GENOMIC DNA]</scope>
</reference>
<dbReference type="VEuPathDB" id="VectorBase:ASIS023428"/>
<evidence type="ECO:0000256" key="1">
    <source>
        <dbReference type="SAM" id="MobiDB-lite"/>
    </source>
</evidence>
<feature type="compositionally biased region" description="Polar residues" evidence="1">
    <location>
        <begin position="17"/>
        <end position="37"/>
    </location>
</feature>
<dbReference type="OrthoDB" id="7741935at2759"/>
<dbReference type="VEuPathDB" id="VectorBase:ASIC004513"/>
<dbReference type="EMBL" id="ATLV01013130">
    <property type="status" value="NOT_ANNOTATED_CDS"/>
    <property type="molecule type" value="Genomic_DNA"/>
</dbReference>
<sequence length="189" mass="21037">MATPRAFGILNNQNFVQGNQPFGKSIPSSKSGETRPSSFALKDLTNKKQRTAVHQDALGKTQKGPTKSSLKAKTTTILQQLGKDFTKPAAPRKAQAYNGCEDRFKPQTAEYAWSQASCLRDDLLDQMLDFPDVTIEKKPLPAPSAQSDLLDLPDFEVGWDYYETAPPKPLELLVDDFPLVDIPDLEFMF</sequence>
<evidence type="ECO:0000313" key="4">
    <source>
        <dbReference type="Proteomes" id="UP000030765"/>
    </source>
</evidence>
<dbReference type="EMBL" id="KE524841">
    <property type="protein sequence ID" value="KFB37280.1"/>
    <property type="molecule type" value="Genomic_DNA"/>
</dbReference>
<dbReference type="EnsemblMetazoa" id="ASIC004513-RA">
    <property type="protein sequence ID" value="ASIC004513-PA"/>
    <property type="gene ID" value="ASIC004513"/>
</dbReference>
<evidence type="ECO:0000313" key="3">
    <source>
        <dbReference type="EnsemblMetazoa" id="ASIC004513-PA"/>
    </source>
</evidence>
<protein>
    <submittedName>
        <fullName evidence="2">AGAP009682-PA-like protein</fullName>
    </submittedName>
</protein>